<feature type="transmembrane region" description="Helical" evidence="1">
    <location>
        <begin position="105"/>
        <end position="127"/>
    </location>
</feature>
<evidence type="ECO:0000313" key="2">
    <source>
        <dbReference type="EMBL" id="KTR96737.1"/>
    </source>
</evidence>
<dbReference type="OrthoDB" id="3874273at2"/>
<dbReference type="Proteomes" id="UP000075025">
    <property type="component" value="Unassembled WGS sequence"/>
</dbReference>
<comment type="caution">
    <text evidence="2">The sequence shown here is derived from an EMBL/GenBank/DDBJ whole genome shotgun (WGS) entry which is preliminary data.</text>
</comment>
<dbReference type="PATRIC" id="fig|2033.6.peg.2066"/>
<feature type="transmembrane region" description="Helical" evidence="1">
    <location>
        <begin position="61"/>
        <end position="85"/>
    </location>
</feature>
<dbReference type="AlphaFoldDB" id="A0A147F1E5"/>
<evidence type="ECO:0000256" key="1">
    <source>
        <dbReference type="SAM" id="Phobius"/>
    </source>
</evidence>
<evidence type="ECO:0008006" key="4">
    <source>
        <dbReference type="Google" id="ProtNLM"/>
    </source>
</evidence>
<accession>A0A147F1E5</accession>
<keyword evidence="1" id="KW-0812">Transmembrane</keyword>
<gene>
    <name evidence="2" type="ORF">NS220_00695</name>
</gene>
<name>A0A147F1E5_MICTE</name>
<reference evidence="2 3" key="1">
    <citation type="journal article" date="2016" name="Front. Microbiol.">
        <title>Genomic Resource of Rice Seed Associated Bacteria.</title>
        <authorList>
            <person name="Midha S."/>
            <person name="Bansal K."/>
            <person name="Sharma S."/>
            <person name="Kumar N."/>
            <person name="Patil P.P."/>
            <person name="Chaudhry V."/>
            <person name="Patil P.B."/>
        </authorList>
    </citation>
    <scope>NUCLEOTIDE SEQUENCE [LARGE SCALE GENOMIC DNA]</scope>
    <source>
        <strain evidence="2 3">NS220</strain>
    </source>
</reference>
<organism evidence="2 3">
    <name type="scientific">Microbacterium testaceum</name>
    <name type="common">Aureobacterium testaceum</name>
    <name type="synonym">Brevibacterium testaceum</name>
    <dbReference type="NCBI Taxonomy" id="2033"/>
    <lineage>
        <taxon>Bacteria</taxon>
        <taxon>Bacillati</taxon>
        <taxon>Actinomycetota</taxon>
        <taxon>Actinomycetes</taxon>
        <taxon>Micrococcales</taxon>
        <taxon>Microbacteriaceae</taxon>
        <taxon>Microbacterium</taxon>
    </lineage>
</organism>
<keyword evidence="1" id="KW-0472">Membrane</keyword>
<feature type="transmembrane region" description="Helical" evidence="1">
    <location>
        <begin position="35"/>
        <end position="54"/>
    </location>
</feature>
<dbReference type="RefSeq" id="WP_058622198.1">
    <property type="nucleotide sequence ID" value="NZ_LDRT01000003.1"/>
</dbReference>
<dbReference type="Pfam" id="PF10990">
    <property type="entry name" value="DUF2809"/>
    <property type="match status" value="1"/>
</dbReference>
<sequence>MTHARRRVAAAIALVAVVILGLVVAKGMPATDITDVMGDALYAVAVFTGLVLLWPRGRRSVLGIVAVTWCVGVEFFQLTGLPVALADRFPPAALVLGSGFDPRDLVVYVLAVATAAAVDAAVGALLLHGGRRRGRVGGRG</sequence>
<proteinExistence type="predicted"/>
<dbReference type="EMBL" id="LDRT01000003">
    <property type="protein sequence ID" value="KTR96737.1"/>
    <property type="molecule type" value="Genomic_DNA"/>
</dbReference>
<dbReference type="InterPro" id="IPR021257">
    <property type="entry name" value="DUF2809"/>
</dbReference>
<protein>
    <recommendedName>
        <fullName evidence="4">DUF2809 domain-containing protein</fullName>
    </recommendedName>
</protein>
<keyword evidence="1" id="KW-1133">Transmembrane helix</keyword>
<evidence type="ECO:0000313" key="3">
    <source>
        <dbReference type="Proteomes" id="UP000075025"/>
    </source>
</evidence>